<name>A0A196SM85_BLAHN</name>
<keyword evidence="2" id="KW-1185">Reference proteome</keyword>
<organism evidence="1 2">
    <name type="scientific">Blastocystis sp. subtype 1 (strain ATCC 50177 / NandII)</name>
    <dbReference type="NCBI Taxonomy" id="478820"/>
    <lineage>
        <taxon>Eukaryota</taxon>
        <taxon>Sar</taxon>
        <taxon>Stramenopiles</taxon>
        <taxon>Bigyra</taxon>
        <taxon>Opalozoa</taxon>
        <taxon>Opalinata</taxon>
        <taxon>Blastocystidae</taxon>
        <taxon>Blastocystis</taxon>
    </lineage>
</organism>
<evidence type="ECO:0000313" key="2">
    <source>
        <dbReference type="Proteomes" id="UP000078348"/>
    </source>
</evidence>
<sequence length="365" mass="40890">MEPTPIPTAAPAPVSNPIQNPPVIQGYSMNQSAAEVVSVAAPSVNAGESVTMQELPFNKETISGEDMRNALSAMVSKKLFWGKGAVKSMDISNIQTWTSYHCKWETFMEKRRTEWVHRPYEGGALDGPNNGIAPQPWDIAVQMPQLFEEDEVTVVVPHTEYAQQCSDCFGRGRVQCKHCKGRGRDECTWCNGRGQERRGDEMVRCTHCNGEGRVRCTWCDGDGMVRCKTCKGNGNIVMYVKLTVTFTNHVDNQVIDASGMPTDMVRDASGTLMCQQTAYRVLPPQEVFEPAVRSACSQLFTNAENRINENKERLLQERVTVRIIPIAKAVGSWKGKSMEFWVYGNDKVAYAPRYLKEFYHGCNIL</sequence>
<reference evidence="1 2" key="1">
    <citation type="submission" date="2016-05" db="EMBL/GenBank/DDBJ databases">
        <title>Nuclear genome of Blastocystis sp. subtype 1 NandII.</title>
        <authorList>
            <person name="Gentekaki E."/>
            <person name="Curtis B."/>
            <person name="Stairs C."/>
            <person name="Eme L."/>
            <person name="Herman E."/>
            <person name="Klimes V."/>
            <person name="Arias M.C."/>
            <person name="Elias M."/>
            <person name="Hilliou F."/>
            <person name="Klute M."/>
            <person name="Malik S.-B."/>
            <person name="Pightling A."/>
            <person name="Rachubinski R."/>
            <person name="Salas D."/>
            <person name="Schlacht A."/>
            <person name="Suga H."/>
            <person name="Archibald J."/>
            <person name="Ball S.G."/>
            <person name="Clark G."/>
            <person name="Dacks J."/>
            <person name="Van Der Giezen M."/>
            <person name="Tsaousis A."/>
            <person name="Roger A."/>
        </authorList>
    </citation>
    <scope>NUCLEOTIDE SEQUENCE [LARGE SCALE GENOMIC DNA]</scope>
    <source>
        <strain evidence="2">ATCC 50177 / NandII</strain>
    </source>
</reference>
<dbReference type="InterPro" id="IPR036410">
    <property type="entry name" value="HSP_DnaJ_Cys-rich_dom_sf"/>
</dbReference>
<proteinExistence type="predicted"/>
<protein>
    <recommendedName>
        <fullName evidence="3">Protein SSUH2</fullName>
    </recommendedName>
</protein>
<dbReference type="OrthoDB" id="3355217at2759"/>
<evidence type="ECO:0000313" key="1">
    <source>
        <dbReference type="EMBL" id="OAO18180.1"/>
    </source>
</evidence>
<dbReference type="SUPFAM" id="SSF57938">
    <property type="entry name" value="DnaJ/Hsp40 cysteine-rich domain"/>
    <property type="match status" value="1"/>
</dbReference>
<gene>
    <name evidence="1" type="ORF">AV274_0074</name>
</gene>
<dbReference type="EMBL" id="LXWW01000003">
    <property type="protein sequence ID" value="OAO18180.1"/>
    <property type="molecule type" value="Genomic_DNA"/>
</dbReference>
<comment type="caution">
    <text evidence="1">The sequence shown here is derived from an EMBL/GenBank/DDBJ whole genome shotgun (WGS) entry which is preliminary data.</text>
</comment>
<evidence type="ECO:0008006" key="3">
    <source>
        <dbReference type="Google" id="ProtNLM"/>
    </source>
</evidence>
<dbReference type="Proteomes" id="UP000078348">
    <property type="component" value="Unassembled WGS sequence"/>
</dbReference>
<dbReference type="InterPro" id="IPR052789">
    <property type="entry name" value="SSUH2_homolog"/>
</dbReference>
<dbReference type="AlphaFoldDB" id="A0A196SM85"/>
<dbReference type="PANTHER" id="PTHR48465">
    <property type="entry name" value="PROTEIN SSUH2 HOMOLOG"/>
    <property type="match status" value="1"/>
</dbReference>
<accession>A0A196SM85</accession>
<dbReference type="PANTHER" id="PTHR48465:SF1">
    <property type="entry name" value="PROTEIN SSUH2 HOMOLOG"/>
    <property type="match status" value="1"/>
</dbReference>